<evidence type="ECO:0000313" key="11">
    <source>
        <dbReference type="Proteomes" id="UP000032160"/>
    </source>
</evidence>
<feature type="transmembrane region" description="Helical" evidence="8">
    <location>
        <begin position="331"/>
        <end position="348"/>
    </location>
</feature>
<feature type="transmembrane region" description="Helical" evidence="8">
    <location>
        <begin position="46"/>
        <end position="66"/>
    </location>
</feature>
<reference evidence="10 11" key="1">
    <citation type="journal article" date="2014" name="Front. Genet.">
        <title>Genome and metabolic network of "Candidatus Phaeomarinobacter ectocarpi" Ec32, a new candidate genus of Alphaproteobacteria frequently associated with brown algae.</title>
        <authorList>
            <person name="Dittami S.M."/>
            <person name="Barbeyron T."/>
            <person name="Boyen C."/>
            <person name="Cambefort J."/>
            <person name="Collet G."/>
            <person name="Delage L."/>
            <person name="Gobet A."/>
            <person name="Groisillier A."/>
            <person name="Leblanc C."/>
            <person name="Michel G."/>
            <person name="Scornet D."/>
            <person name="Siegel A."/>
            <person name="Tapia J.E."/>
            <person name="Tonon T."/>
        </authorList>
    </citation>
    <scope>NUCLEOTIDE SEQUENCE [LARGE SCALE GENOMIC DNA]</scope>
    <source>
        <strain evidence="10 11">Ec32</strain>
    </source>
</reference>
<keyword evidence="6 8" id="KW-1133">Transmembrane helix</keyword>
<dbReference type="AlphaFoldDB" id="X5MDN2"/>
<feature type="transmembrane region" description="Helical" evidence="8">
    <location>
        <begin position="215"/>
        <end position="235"/>
    </location>
</feature>
<sequence>MQHQSFLLLPCPDHPMTAADAAPYDAPPPELKRQLQRANRLARWKALGLVAPLLIFLIVTFIVPILSMLTRSVYSPAFGEVLPQLSEAVQNWDGDGIPDEAVFATLVTDMMAARSERTIGQAATRLNYEVPGTRSLVMRSARRVARLDAPYSESLPALDPRWGEREIWAAIKRVSEPVTPTFYLSAIDRTQTADGSIVLNAEEQRLYVQLFWRTLWVSALVMALCLALGFPIAYLMAHMSSARANLLMILVLLPFWTSLLVRTTAWIALLQTQGVLNDLMVWAGLVSDDGRIQLIYNQVGTIVAMTHILLPFTVLPLYAVMRGIPPSLTRAALSLGATPATAFMRVYLPLTAPGIGAGAVLVFILAVGYYITPALVGGRTGQLISNLIAFHMQESLNWGLAAALGALLLAGVLALYWLYDRLVGIDKMRLG</sequence>
<dbReference type="KEGG" id="pect:BN1012_Phect2109"/>
<dbReference type="Pfam" id="PF00528">
    <property type="entry name" value="BPD_transp_1"/>
    <property type="match status" value="1"/>
</dbReference>
<dbReference type="Gene3D" id="1.10.3720.10">
    <property type="entry name" value="MetI-like"/>
    <property type="match status" value="1"/>
</dbReference>
<dbReference type="PROSITE" id="PS50928">
    <property type="entry name" value="ABC_TM1"/>
    <property type="match status" value="1"/>
</dbReference>
<evidence type="ECO:0000256" key="1">
    <source>
        <dbReference type="ARBA" id="ARBA00004651"/>
    </source>
</evidence>
<keyword evidence="7 8" id="KW-0472">Membrane</keyword>
<dbReference type="GO" id="GO:0005886">
    <property type="term" value="C:plasma membrane"/>
    <property type="evidence" value="ECO:0007669"/>
    <property type="project" value="UniProtKB-SubCell"/>
</dbReference>
<evidence type="ECO:0000256" key="5">
    <source>
        <dbReference type="ARBA" id="ARBA00022692"/>
    </source>
</evidence>
<dbReference type="HOGENOM" id="CLU_039052_0_0_5"/>
<dbReference type="Proteomes" id="UP000032160">
    <property type="component" value="Chromosome I"/>
</dbReference>
<gene>
    <name evidence="10" type="ORF">BN1012_Phect2109</name>
</gene>
<evidence type="ECO:0000313" key="10">
    <source>
        <dbReference type="EMBL" id="CDO60322.1"/>
    </source>
</evidence>
<dbReference type="GO" id="GO:0055085">
    <property type="term" value="P:transmembrane transport"/>
    <property type="evidence" value="ECO:0007669"/>
    <property type="project" value="InterPro"/>
</dbReference>
<dbReference type="InterPro" id="IPR035906">
    <property type="entry name" value="MetI-like_sf"/>
</dbReference>
<organism evidence="10 11">
    <name type="scientific">Candidatus Phaeomarinibacter ectocarpi</name>
    <dbReference type="NCBI Taxonomy" id="1458461"/>
    <lineage>
        <taxon>Bacteria</taxon>
        <taxon>Pseudomonadati</taxon>
        <taxon>Pseudomonadota</taxon>
        <taxon>Alphaproteobacteria</taxon>
        <taxon>Hyphomicrobiales</taxon>
        <taxon>Parvibaculaceae</taxon>
        <taxon>Candidatus Phaeomarinibacter</taxon>
    </lineage>
</organism>
<dbReference type="PANTHER" id="PTHR42929:SF5">
    <property type="entry name" value="ABC TRANSPORTER PERMEASE PROTEIN"/>
    <property type="match status" value="1"/>
</dbReference>
<keyword evidence="11" id="KW-1185">Reference proteome</keyword>
<dbReference type="InterPro" id="IPR000515">
    <property type="entry name" value="MetI-like"/>
</dbReference>
<feature type="transmembrane region" description="Helical" evidence="8">
    <location>
        <begin position="396"/>
        <end position="419"/>
    </location>
</feature>
<evidence type="ECO:0000256" key="6">
    <source>
        <dbReference type="ARBA" id="ARBA00022989"/>
    </source>
</evidence>
<evidence type="ECO:0000256" key="7">
    <source>
        <dbReference type="ARBA" id="ARBA00023136"/>
    </source>
</evidence>
<keyword evidence="5 8" id="KW-0812">Transmembrane</keyword>
<comment type="similarity">
    <text evidence="2">Belongs to the binding-protein-dependent transport system permease family. CysTW subfamily.</text>
</comment>
<name>X5MDN2_9HYPH</name>
<feature type="transmembrane region" description="Helical" evidence="8">
    <location>
        <begin position="295"/>
        <end position="319"/>
    </location>
</feature>
<dbReference type="EMBL" id="HG966617">
    <property type="protein sequence ID" value="CDO60322.1"/>
    <property type="molecule type" value="Genomic_DNA"/>
</dbReference>
<comment type="subcellular location">
    <subcellularLocation>
        <location evidence="1 8">Cell membrane</location>
        <topology evidence="1 8">Multi-pass membrane protein</topology>
    </subcellularLocation>
</comment>
<accession>X5MDN2</accession>
<dbReference type="STRING" id="1458461.BN1012_Phect2109"/>
<evidence type="ECO:0000256" key="3">
    <source>
        <dbReference type="ARBA" id="ARBA00022448"/>
    </source>
</evidence>
<feature type="transmembrane region" description="Helical" evidence="8">
    <location>
        <begin position="247"/>
        <end position="269"/>
    </location>
</feature>
<feature type="transmembrane region" description="Helical" evidence="8">
    <location>
        <begin position="354"/>
        <end position="376"/>
    </location>
</feature>
<evidence type="ECO:0000256" key="2">
    <source>
        <dbReference type="ARBA" id="ARBA00007069"/>
    </source>
</evidence>
<keyword evidence="4" id="KW-1003">Cell membrane</keyword>
<dbReference type="PATRIC" id="fig|1458461.3.peg.2115"/>
<dbReference type="CDD" id="cd06261">
    <property type="entry name" value="TM_PBP2"/>
    <property type="match status" value="1"/>
</dbReference>
<protein>
    <submittedName>
        <fullName evidence="10">Spermidine Putrescine ABC transporter permease component PotB (TC 3.A.1.11.1)</fullName>
    </submittedName>
</protein>
<evidence type="ECO:0000259" key="9">
    <source>
        <dbReference type="PROSITE" id="PS50928"/>
    </source>
</evidence>
<feature type="domain" description="ABC transmembrane type-1" evidence="9">
    <location>
        <begin position="211"/>
        <end position="419"/>
    </location>
</feature>
<dbReference type="SUPFAM" id="SSF161098">
    <property type="entry name" value="MetI-like"/>
    <property type="match status" value="1"/>
</dbReference>
<evidence type="ECO:0000256" key="4">
    <source>
        <dbReference type="ARBA" id="ARBA00022475"/>
    </source>
</evidence>
<keyword evidence="3 8" id="KW-0813">Transport</keyword>
<dbReference type="PANTHER" id="PTHR42929">
    <property type="entry name" value="INNER MEMBRANE ABC TRANSPORTER PERMEASE PROTEIN YDCU-RELATED-RELATED"/>
    <property type="match status" value="1"/>
</dbReference>
<proteinExistence type="inferred from homology"/>
<evidence type="ECO:0000256" key="8">
    <source>
        <dbReference type="RuleBase" id="RU363032"/>
    </source>
</evidence>